<dbReference type="Pfam" id="PF09588">
    <property type="entry name" value="YqaJ"/>
    <property type="match status" value="1"/>
</dbReference>
<evidence type="ECO:0000313" key="4">
    <source>
        <dbReference type="Proteomes" id="UP000478052"/>
    </source>
</evidence>
<dbReference type="InterPro" id="IPR019080">
    <property type="entry name" value="YqaJ_viral_recombinase"/>
</dbReference>
<comment type="caution">
    <text evidence="3">The sequence shown here is derived from an EMBL/GenBank/DDBJ whole genome shotgun (WGS) entry which is preliminary data.</text>
</comment>
<dbReference type="Gene3D" id="3.90.320.10">
    <property type="match status" value="1"/>
</dbReference>
<dbReference type="EMBL" id="VUJU01006363">
    <property type="protein sequence ID" value="KAF0748736.1"/>
    <property type="molecule type" value="Genomic_DNA"/>
</dbReference>
<dbReference type="AlphaFoldDB" id="A0A6G0Y444"/>
<name>A0A6G0Y444_APHCR</name>
<dbReference type="InterPro" id="IPR011335">
    <property type="entry name" value="Restrct_endonuc-II-like"/>
</dbReference>
<dbReference type="GO" id="GO:0006281">
    <property type="term" value="P:DNA repair"/>
    <property type="evidence" value="ECO:0007669"/>
    <property type="project" value="UniProtKB-ARBA"/>
</dbReference>
<evidence type="ECO:0000256" key="1">
    <source>
        <dbReference type="PROSITE-ProRule" id="PRU00325"/>
    </source>
</evidence>
<dbReference type="InterPro" id="IPR011604">
    <property type="entry name" value="PDDEXK-like_dom_sf"/>
</dbReference>
<dbReference type="PROSITE" id="PS50966">
    <property type="entry name" value="ZF_SWIM"/>
    <property type="match status" value="1"/>
</dbReference>
<dbReference type="SUPFAM" id="SSF52980">
    <property type="entry name" value="Restriction endonuclease-like"/>
    <property type="match status" value="1"/>
</dbReference>
<dbReference type="GO" id="GO:0008270">
    <property type="term" value="F:zinc ion binding"/>
    <property type="evidence" value="ECO:0007669"/>
    <property type="project" value="UniProtKB-KW"/>
</dbReference>
<keyword evidence="4" id="KW-1185">Reference proteome</keyword>
<dbReference type="Proteomes" id="UP000478052">
    <property type="component" value="Unassembled WGS sequence"/>
</dbReference>
<accession>A0A6G0Y444</accession>
<dbReference type="InterPro" id="IPR007527">
    <property type="entry name" value="Znf_SWIM"/>
</dbReference>
<protein>
    <submittedName>
        <fullName evidence="3">SWIM-type domain-containing protein</fullName>
    </submittedName>
</protein>
<dbReference type="PANTHER" id="PTHR39953">
    <property type="entry name" value="RE54151P"/>
    <property type="match status" value="1"/>
</dbReference>
<keyword evidence="1" id="KW-0479">Metal-binding</keyword>
<evidence type="ECO:0000259" key="2">
    <source>
        <dbReference type="PROSITE" id="PS50966"/>
    </source>
</evidence>
<dbReference type="OrthoDB" id="6108535at2759"/>
<feature type="domain" description="SWIM-type" evidence="2">
    <location>
        <begin position="60"/>
        <end position="96"/>
    </location>
</feature>
<organism evidence="3 4">
    <name type="scientific">Aphis craccivora</name>
    <name type="common">Cowpea aphid</name>
    <dbReference type="NCBI Taxonomy" id="307492"/>
    <lineage>
        <taxon>Eukaryota</taxon>
        <taxon>Metazoa</taxon>
        <taxon>Ecdysozoa</taxon>
        <taxon>Arthropoda</taxon>
        <taxon>Hexapoda</taxon>
        <taxon>Insecta</taxon>
        <taxon>Pterygota</taxon>
        <taxon>Neoptera</taxon>
        <taxon>Paraneoptera</taxon>
        <taxon>Hemiptera</taxon>
        <taxon>Sternorrhyncha</taxon>
        <taxon>Aphidomorpha</taxon>
        <taxon>Aphidoidea</taxon>
        <taxon>Aphididae</taxon>
        <taxon>Aphidini</taxon>
        <taxon>Aphis</taxon>
        <taxon>Aphis</taxon>
    </lineage>
</organism>
<sequence length="343" mass="39216">MAGNHILSITSISEYFKDNIKQLKRGEIAYKDGHVLKIQADRDLNLIVGEIKPSMRNDKYKVKLMLNDCCIVDAECTCPRGKVVCHHIAALALYTHYNLSSTDQCCSWNVRKNIPCNDVRTISEMYGRFESPTTDVTDEDFDNFKKTLDNLKVPVGFSWLLRPEPELEPNKFQPIKLNSIKSIINTDVCKQFVKSKQFDEVRSYIFDKCFITDNIILKIAEESIGQSKSEMRHYHRKNGLTASHFGHILSSCKKQKFSKSLFKSLQNDTNLSGVHSIQWGLSNETSGIKVLEREQNVKVVSTGLWLLNNGVLGASSDGFVNSEYIVEIKCPWKYRNKNYQIIN</sequence>
<proteinExistence type="predicted"/>
<evidence type="ECO:0000313" key="3">
    <source>
        <dbReference type="EMBL" id="KAF0748736.1"/>
    </source>
</evidence>
<gene>
    <name evidence="3" type="ORF">FWK35_00025098</name>
</gene>
<keyword evidence="1" id="KW-0862">Zinc</keyword>
<reference evidence="3 4" key="1">
    <citation type="submission" date="2019-08" db="EMBL/GenBank/DDBJ databases">
        <title>Whole genome of Aphis craccivora.</title>
        <authorList>
            <person name="Voronova N.V."/>
            <person name="Shulinski R.S."/>
            <person name="Bandarenka Y.V."/>
            <person name="Zhorov D.G."/>
            <person name="Warner D."/>
        </authorList>
    </citation>
    <scope>NUCLEOTIDE SEQUENCE [LARGE SCALE GENOMIC DNA]</scope>
    <source>
        <strain evidence="3">180601</strain>
        <tissue evidence="3">Whole Body</tissue>
    </source>
</reference>
<keyword evidence="1" id="KW-0863">Zinc-finger</keyword>
<dbReference type="PANTHER" id="PTHR39953:SF1">
    <property type="entry name" value="RE54151P"/>
    <property type="match status" value="1"/>
</dbReference>